<gene>
    <name evidence="1" type="ORF">AN403_5559</name>
</gene>
<dbReference type="EMBL" id="LJXB01000058">
    <property type="protein sequence ID" value="KPU61218.1"/>
    <property type="molecule type" value="Genomic_DNA"/>
</dbReference>
<evidence type="ECO:0000313" key="2">
    <source>
        <dbReference type="Proteomes" id="UP000050349"/>
    </source>
</evidence>
<reference evidence="1 2" key="1">
    <citation type="submission" date="2015-09" db="EMBL/GenBank/DDBJ databases">
        <authorList>
            <person name="Jackson K.R."/>
            <person name="Lunt B.L."/>
            <person name="Fisher J.N.B."/>
            <person name="Gardner A.V."/>
            <person name="Bailey M.E."/>
            <person name="Deus L.M."/>
            <person name="Earl A.S."/>
            <person name="Gibby P.D."/>
            <person name="Hartmann K.A."/>
            <person name="Liu J.E."/>
            <person name="Manci A.M."/>
            <person name="Nielsen D.A."/>
            <person name="Solomon M.B."/>
            <person name="Breakwell D.P."/>
            <person name="Burnett S.H."/>
            <person name="Grose J.H."/>
        </authorList>
    </citation>
    <scope>NUCLEOTIDE SEQUENCE [LARGE SCALE GENOMIC DNA]</scope>
    <source>
        <strain evidence="1 2">S613</strain>
    </source>
</reference>
<dbReference type="PATRIC" id="fig|294.162.peg.998"/>
<dbReference type="AlphaFoldDB" id="A0A0P8Z754"/>
<proteinExistence type="predicted"/>
<dbReference type="Proteomes" id="UP000050349">
    <property type="component" value="Unassembled WGS sequence"/>
</dbReference>
<name>A0A0P8Z754_PSEFL</name>
<organism evidence="1 2">
    <name type="scientific">Pseudomonas fluorescens</name>
    <dbReference type="NCBI Taxonomy" id="294"/>
    <lineage>
        <taxon>Bacteria</taxon>
        <taxon>Pseudomonadati</taxon>
        <taxon>Pseudomonadota</taxon>
        <taxon>Gammaproteobacteria</taxon>
        <taxon>Pseudomonadales</taxon>
        <taxon>Pseudomonadaceae</taxon>
        <taxon>Pseudomonas</taxon>
    </lineage>
</organism>
<comment type="caution">
    <text evidence="1">The sequence shown here is derived from an EMBL/GenBank/DDBJ whole genome shotgun (WGS) entry which is preliminary data.</text>
</comment>
<evidence type="ECO:0000313" key="1">
    <source>
        <dbReference type="EMBL" id="KPU61218.1"/>
    </source>
</evidence>
<protein>
    <submittedName>
        <fullName evidence="1">Uncharacterized protein</fullName>
    </submittedName>
</protein>
<accession>A0A0P8Z754</accession>
<sequence>MDGNSATILVIDYELQIRKFLPVSDANALRIVPDYL</sequence>